<feature type="domain" description="Plasmodium RESA N-terminal" evidence="1">
    <location>
        <begin position="107"/>
        <end position="223"/>
    </location>
</feature>
<dbReference type="EMBL" id="DF157563">
    <property type="protein sequence ID" value="GAB69671.1"/>
    <property type="molecule type" value="Genomic_DNA"/>
</dbReference>
<keyword evidence="3" id="KW-1185">Reference proteome</keyword>
<dbReference type="AlphaFoldDB" id="K6UF87"/>
<dbReference type="VEuPathDB" id="PlasmoDB:PCYB_004200"/>
<organism evidence="2 3">
    <name type="scientific">Plasmodium cynomolgi (strain B)</name>
    <dbReference type="NCBI Taxonomy" id="1120755"/>
    <lineage>
        <taxon>Eukaryota</taxon>
        <taxon>Sar</taxon>
        <taxon>Alveolata</taxon>
        <taxon>Apicomplexa</taxon>
        <taxon>Aconoidasida</taxon>
        <taxon>Haemosporida</taxon>
        <taxon>Plasmodiidae</taxon>
        <taxon>Plasmodium</taxon>
        <taxon>Plasmodium (Plasmodium)</taxon>
    </lineage>
</organism>
<dbReference type="InterPro" id="IPR044885">
    <property type="entry name" value="PRESA_N_sf"/>
</dbReference>
<sequence>MFNLAMFKICKSVGLFFLLLWIALLVRLSDFNYRKKKNTFTNNISIPHGNAALKSNVDVFARQLSALSEIVNHYCPKTQLQGSNNKNPAVQKYVSEIYSELNDLKVIKRCVNMTFLFRDDISTDLSRYNSFLTLLYNDMERKLSKNLALIADRYRFPKEDKEKLWKECKEGIEKEFKEVNDYYNSICKDYENTLIIPGFLFNIKLEKYIKLWKKVAYRNERKWIDTFERRISKYYKSKVKI</sequence>
<evidence type="ECO:0000259" key="1">
    <source>
        <dbReference type="Pfam" id="PF09687"/>
    </source>
</evidence>
<dbReference type="Gene3D" id="6.10.280.180">
    <property type="entry name" value="Plasmodium RESA, N-terminal helical domain"/>
    <property type="match status" value="1"/>
</dbReference>
<name>K6UF87_PLACD</name>
<reference evidence="2 3" key="1">
    <citation type="journal article" date="2012" name="Nat. Genet.">
        <title>Plasmodium cynomolgi genome sequences provide insight into Plasmodium vivax and the monkey malaria clade.</title>
        <authorList>
            <person name="Tachibana S."/>
            <person name="Sullivan S.A."/>
            <person name="Kawai S."/>
            <person name="Nakamura S."/>
            <person name="Kim H.R."/>
            <person name="Goto N."/>
            <person name="Arisue N."/>
            <person name="Palacpac N.M.Q."/>
            <person name="Honma H."/>
            <person name="Yagi M."/>
            <person name="Tougan T."/>
            <person name="Katakai Y."/>
            <person name="Kaneko O."/>
            <person name="Mita T."/>
            <person name="Kita K."/>
            <person name="Yasutomi Y."/>
            <person name="Sutton P.L."/>
            <person name="Shakhbatyan R."/>
            <person name="Horii T."/>
            <person name="Yasunaga T."/>
            <person name="Barnwell J.W."/>
            <person name="Escalante A.A."/>
            <person name="Carlton J.M."/>
            <person name="Tanabe K."/>
        </authorList>
    </citation>
    <scope>NUCLEOTIDE SEQUENCE [LARGE SCALE GENOMIC DNA]</scope>
    <source>
        <strain evidence="2 3">B</strain>
    </source>
</reference>
<dbReference type="InterPro" id="IPR019111">
    <property type="entry name" value="PRESA_N"/>
</dbReference>
<gene>
    <name evidence="2" type="ORF">PCYB_004200</name>
</gene>
<dbReference type="Pfam" id="PF09687">
    <property type="entry name" value="PRESAN"/>
    <property type="match status" value="1"/>
</dbReference>
<dbReference type="KEGG" id="pcy:PCYB_004200"/>
<evidence type="ECO:0000313" key="3">
    <source>
        <dbReference type="Proteomes" id="UP000006319"/>
    </source>
</evidence>
<dbReference type="GeneID" id="14696213"/>
<accession>K6UF87</accession>
<proteinExistence type="predicted"/>
<dbReference type="PhylomeDB" id="K6UF87"/>
<dbReference type="Proteomes" id="UP000006319">
    <property type="component" value="Unassembled WGS sequence"/>
</dbReference>
<dbReference type="RefSeq" id="XP_004227889.1">
    <property type="nucleotide sequence ID" value="XM_004227841.1"/>
</dbReference>
<protein>
    <submittedName>
        <fullName evidence="2">RAD protein</fullName>
    </submittedName>
</protein>
<dbReference type="OMA" id="NERKWID"/>
<evidence type="ECO:0000313" key="2">
    <source>
        <dbReference type="EMBL" id="GAB69671.1"/>
    </source>
</evidence>
<dbReference type="OrthoDB" id="381372at2759"/>